<dbReference type="InterPro" id="IPR029066">
    <property type="entry name" value="PLP-binding_barrel"/>
</dbReference>
<dbReference type="Gene3D" id="2.40.37.10">
    <property type="entry name" value="Lyase, Ornithine Decarboxylase, Chain A, domain 1"/>
    <property type="match status" value="1"/>
</dbReference>
<evidence type="ECO:0000259" key="6">
    <source>
        <dbReference type="SMART" id="SM01005"/>
    </source>
</evidence>
<gene>
    <name evidence="7" type="primary">alr</name>
    <name evidence="7" type="ORF">SFC79_14115</name>
</gene>
<comment type="cofactor">
    <cofactor evidence="1 4">
        <name>pyridoxal 5'-phosphate</name>
        <dbReference type="ChEBI" id="CHEBI:597326"/>
    </cofactor>
</comment>
<comment type="function">
    <text evidence="4">Catalyzes the interconversion of L-alanine and D-alanine. May also act on other amino acids.</text>
</comment>
<dbReference type="RefSeq" id="WP_322424842.1">
    <property type="nucleotide sequence ID" value="NZ_JAXQPW010000006.1"/>
</dbReference>
<dbReference type="SUPFAM" id="SSF51419">
    <property type="entry name" value="PLP-binding barrel"/>
    <property type="match status" value="1"/>
</dbReference>
<dbReference type="PRINTS" id="PR00992">
    <property type="entry name" value="ALARACEMASE"/>
</dbReference>
<dbReference type="CDD" id="cd00430">
    <property type="entry name" value="PLPDE_III_AR"/>
    <property type="match status" value="1"/>
</dbReference>
<evidence type="ECO:0000256" key="2">
    <source>
        <dbReference type="ARBA" id="ARBA00022898"/>
    </source>
</evidence>
<evidence type="ECO:0000256" key="4">
    <source>
        <dbReference type="HAMAP-Rule" id="MF_01201"/>
    </source>
</evidence>
<dbReference type="InterPro" id="IPR001608">
    <property type="entry name" value="Ala_racemase_N"/>
</dbReference>
<evidence type="ECO:0000256" key="3">
    <source>
        <dbReference type="ARBA" id="ARBA00023235"/>
    </source>
</evidence>
<feature type="binding site" evidence="4">
    <location>
        <position position="314"/>
    </location>
    <ligand>
        <name>substrate</name>
    </ligand>
</feature>
<dbReference type="InterPro" id="IPR009006">
    <property type="entry name" value="Ala_racemase/Decarboxylase_C"/>
</dbReference>
<feature type="domain" description="Alanine racemase C-terminal" evidence="6">
    <location>
        <begin position="245"/>
        <end position="372"/>
    </location>
</feature>
<organism evidence="7 8">
    <name type="scientific">Nocardioides renjunii</name>
    <dbReference type="NCBI Taxonomy" id="3095075"/>
    <lineage>
        <taxon>Bacteria</taxon>
        <taxon>Bacillati</taxon>
        <taxon>Actinomycetota</taxon>
        <taxon>Actinomycetes</taxon>
        <taxon>Propionibacteriales</taxon>
        <taxon>Nocardioidaceae</taxon>
        <taxon>Nocardioides</taxon>
    </lineage>
</organism>
<keyword evidence="3 4" id="KW-0413">Isomerase</keyword>
<dbReference type="Pfam" id="PF01168">
    <property type="entry name" value="Ala_racemase_N"/>
    <property type="match status" value="1"/>
</dbReference>
<dbReference type="SUPFAM" id="SSF50621">
    <property type="entry name" value="Alanine racemase C-terminal domain-like"/>
    <property type="match status" value="1"/>
</dbReference>
<name>A0ABU5KD64_9ACTN</name>
<keyword evidence="2 4" id="KW-0663">Pyridoxal phosphate</keyword>
<comment type="catalytic activity">
    <reaction evidence="4">
        <text>L-alanine = D-alanine</text>
        <dbReference type="Rhea" id="RHEA:20249"/>
        <dbReference type="ChEBI" id="CHEBI:57416"/>
        <dbReference type="ChEBI" id="CHEBI:57972"/>
        <dbReference type="EC" id="5.1.1.1"/>
    </reaction>
</comment>
<dbReference type="PROSITE" id="PS00395">
    <property type="entry name" value="ALANINE_RACEMASE"/>
    <property type="match status" value="1"/>
</dbReference>
<protein>
    <recommendedName>
        <fullName evidence="4">Alanine racemase</fullName>
        <ecNumber evidence="4">5.1.1.1</ecNumber>
    </recommendedName>
</protein>
<feature type="binding site" evidence="4">
    <location>
        <position position="134"/>
    </location>
    <ligand>
        <name>substrate</name>
    </ligand>
</feature>
<dbReference type="Pfam" id="PF00842">
    <property type="entry name" value="Ala_racemase_C"/>
    <property type="match status" value="1"/>
</dbReference>
<dbReference type="EMBL" id="JAXQPW010000006">
    <property type="protein sequence ID" value="MDZ5662907.1"/>
    <property type="molecule type" value="Genomic_DNA"/>
</dbReference>
<dbReference type="SMART" id="SM01005">
    <property type="entry name" value="Ala_racemase_C"/>
    <property type="match status" value="1"/>
</dbReference>
<feature type="modified residue" description="N6-(pyridoxal phosphate)lysine" evidence="4">
    <location>
        <position position="41"/>
    </location>
</feature>
<dbReference type="PANTHER" id="PTHR30511">
    <property type="entry name" value="ALANINE RACEMASE"/>
    <property type="match status" value="1"/>
</dbReference>
<reference evidence="7 8" key="1">
    <citation type="submission" date="2023-11" db="EMBL/GenBank/DDBJ databases">
        <title>Novel species in genus Nocardioides.</title>
        <authorList>
            <person name="Zhou H."/>
        </authorList>
    </citation>
    <scope>NUCLEOTIDE SEQUENCE [LARGE SCALE GENOMIC DNA]</scope>
    <source>
        <strain evidence="7 8">S-58</strain>
    </source>
</reference>
<evidence type="ECO:0000256" key="1">
    <source>
        <dbReference type="ARBA" id="ARBA00001933"/>
    </source>
</evidence>
<sequence length="390" mass="40777">MTGPAPRAEIVVDLAAVRHNVRVLKDLVSVDGPVQLMTVVKADGYGHGMVEVAAAARDGGADWLGVATIEEALALRAAGDAGPLLCWLSAPGDDFAAAVAAGVEVTAYTVAELDEIAAAGPARVQLKVDTGLSRGGAPRAEWDRLFTAAAAHESAGRISVTGVWSHFAASDEPEHPANDRQEAAFRDALAAADRAGLDPEVTHLANSAAAVLRPSSHFDLVRCGIASYGLDPAPGVTPRLGLRPAMTVRARLLMSKPIDAGDGVSYGHTWVADRATSVGVVPAGYGEGIPRAAGNTASVWVGDSRRPIRGRVCMDQLVVDLHGELPPSGTEVVLFGPGDRGEPTAQDWAEAVGTISYEIVTRVGGRLTRRHVDTDLTEHQTEHQTEETTR</sequence>
<dbReference type="InterPro" id="IPR011079">
    <property type="entry name" value="Ala_racemase_C"/>
</dbReference>
<dbReference type="Gene3D" id="3.20.20.10">
    <property type="entry name" value="Alanine racemase"/>
    <property type="match status" value="1"/>
</dbReference>
<dbReference type="EC" id="5.1.1.1" evidence="4"/>
<dbReference type="NCBIfam" id="TIGR00492">
    <property type="entry name" value="alr"/>
    <property type="match status" value="1"/>
</dbReference>
<accession>A0ABU5KD64</accession>
<feature type="active site" description="Proton acceptor; specific for L-alanine" evidence="4">
    <location>
        <position position="266"/>
    </location>
</feature>
<dbReference type="HAMAP" id="MF_01201">
    <property type="entry name" value="Ala_racemase"/>
    <property type="match status" value="1"/>
</dbReference>
<evidence type="ECO:0000256" key="5">
    <source>
        <dbReference type="SAM" id="MobiDB-lite"/>
    </source>
</evidence>
<dbReference type="Proteomes" id="UP001291999">
    <property type="component" value="Unassembled WGS sequence"/>
</dbReference>
<evidence type="ECO:0000313" key="8">
    <source>
        <dbReference type="Proteomes" id="UP001291999"/>
    </source>
</evidence>
<keyword evidence="8" id="KW-1185">Reference proteome</keyword>
<proteinExistence type="inferred from homology"/>
<comment type="caution">
    <text evidence="7">The sequence shown here is derived from an EMBL/GenBank/DDBJ whole genome shotgun (WGS) entry which is preliminary data.</text>
</comment>
<comment type="pathway">
    <text evidence="4">Amino-acid biosynthesis; D-alanine biosynthesis; D-alanine from L-alanine: step 1/1.</text>
</comment>
<dbReference type="InterPro" id="IPR020622">
    <property type="entry name" value="Ala_racemase_pyridoxalP-BS"/>
</dbReference>
<dbReference type="GO" id="GO:0008784">
    <property type="term" value="F:alanine racemase activity"/>
    <property type="evidence" value="ECO:0007669"/>
    <property type="project" value="UniProtKB-EC"/>
</dbReference>
<evidence type="ECO:0000313" key="7">
    <source>
        <dbReference type="EMBL" id="MDZ5662907.1"/>
    </source>
</evidence>
<comment type="similarity">
    <text evidence="4">Belongs to the alanine racemase family.</text>
</comment>
<dbReference type="InterPro" id="IPR000821">
    <property type="entry name" value="Ala_racemase"/>
</dbReference>
<feature type="region of interest" description="Disordered" evidence="5">
    <location>
        <begin position="371"/>
        <end position="390"/>
    </location>
</feature>
<dbReference type="PANTHER" id="PTHR30511:SF0">
    <property type="entry name" value="ALANINE RACEMASE, CATABOLIC-RELATED"/>
    <property type="match status" value="1"/>
</dbReference>
<feature type="active site" description="Proton acceptor; specific for D-alanine" evidence="4">
    <location>
        <position position="41"/>
    </location>
</feature>